<sequence>MATAITSRSGHVGKLALHRTIASFRDWRRAVGLSRPDTTIGLVPTMGALHEGHLALVRQARRDNDVVVASIFVNPAQFGPHEDLERYPRQLAQDSRVLADLGVDHVLAPDADMVYGQHHTTYIDPQASLRKTAEGQSRPGHFRGVATIVTKLFNIVQPTNAYFGQKDAAQCVLIRRVTEDLNLDVTVHVLDTVRDADGLALSSRNAYLTESERRAAPVVYQALTNARSLFQQLENDDDDGGRENPCIDRDALVHVVRATLAAEPLVSEIQYVAVDCKATLQPLEHVHLKQGAVLSLACKIGNVRLIDNIIL</sequence>
<accession>B7G9B7</accession>
<keyword evidence="6" id="KW-0566">Pantothenate biosynthesis</keyword>
<proteinExistence type="inferred from homology"/>
<dbReference type="HAMAP" id="MF_00158">
    <property type="entry name" value="PanC"/>
    <property type="match status" value="1"/>
</dbReference>
<dbReference type="PaxDb" id="2850-Phatr22955"/>
<dbReference type="Gene3D" id="3.40.50.620">
    <property type="entry name" value="HUPs"/>
    <property type="match status" value="1"/>
</dbReference>
<keyword evidence="5" id="KW-0436">Ligase</keyword>
<organism evidence="12 13">
    <name type="scientific">Phaeodactylum tricornutum (strain CCAP 1055/1)</name>
    <dbReference type="NCBI Taxonomy" id="556484"/>
    <lineage>
        <taxon>Eukaryota</taxon>
        <taxon>Sar</taxon>
        <taxon>Stramenopiles</taxon>
        <taxon>Ochrophyta</taxon>
        <taxon>Bacillariophyta</taxon>
        <taxon>Bacillariophyceae</taxon>
        <taxon>Bacillariophycidae</taxon>
        <taxon>Naviculales</taxon>
        <taxon>Phaeodactylaceae</taxon>
        <taxon>Phaeodactylum</taxon>
    </lineage>
</organism>
<evidence type="ECO:0000256" key="4">
    <source>
        <dbReference type="ARBA" id="ARBA00015647"/>
    </source>
</evidence>
<dbReference type="OrthoDB" id="2020436at2759"/>
<dbReference type="Gene3D" id="3.30.1300.10">
    <property type="entry name" value="Pantoate-beta-alanine ligase, C-terminal domain"/>
    <property type="match status" value="1"/>
</dbReference>
<dbReference type="KEGG" id="pti:PHATRDRAFT_22955"/>
<dbReference type="InterPro" id="IPR042176">
    <property type="entry name" value="Pantoate_ligase_C"/>
</dbReference>
<dbReference type="InterPro" id="IPR003721">
    <property type="entry name" value="Pantoate_ligase"/>
</dbReference>
<reference evidence="13" key="2">
    <citation type="submission" date="2008-08" db="EMBL/GenBank/DDBJ databases">
        <authorList>
            <consortium name="Diatom Consortium"/>
            <person name="Grigoriev I."/>
            <person name="Grimwood J."/>
            <person name="Kuo A."/>
            <person name="Otillar R.P."/>
            <person name="Salamov A."/>
            <person name="Detter J.C."/>
            <person name="Lindquist E."/>
            <person name="Shapiro H."/>
            <person name="Lucas S."/>
            <person name="Glavina del Rio T."/>
            <person name="Pitluck S."/>
            <person name="Rokhsar D."/>
            <person name="Bowler C."/>
        </authorList>
    </citation>
    <scope>GENOME REANNOTATION</scope>
    <source>
        <strain evidence="13">CCAP 1055/1</strain>
    </source>
</reference>
<dbReference type="Proteomes" id="UP000000759">
    <property type="component" value="Chromosome 20"/>
</dbReference>
<dbReference type="UniPathway" id="UPA00028">
    <property type="reaction ID" value="UER00005"/>
</dbReference>
<keyword evidence="8" id="KW-0067">ATP-binding</keyword>
<keyword evidence="13" id="KW-1185">Reference proteome</keyword>
<evidence type="ECO:0000313" key="13">
    <source>
        <dbReference type="Proteomes" id="UP000000759"/>
    </source>
</evidence>
<dbReference type="GO" id="GO:0005524">
    <property type="term" value="F:ATP binding"/>
    <property type="evidence" value="ECO:0007669"/>
    <property type="project" value="UniProtKB-KW"/>
</dbReference>
<dbReference type="InterPro" id="IPR014729">
    <property type="entry name" value="Rossmann-like_a/b/a_fold"/>
</dbReference>
<evidence type="ECO:0000256" key="9">
    <source>
        <dbReference type="ARBA" id="ARBA00029902"/>
    </source>
</evidence>
<dbReference type="NCBIfam" id="TIGR00018">
    <property type="entry name" value="panC"/>
    <property type="match status" value="1"/>
</dbReference>
<keyword evidence="7" id="KW-0547">Nucleotide-binding</keyword>
<dbReference type="GO" id="GO:0015940">
    <property type="term" value="P:pantothenate biosynthetic process"/>
    <property type="evidence" value="ECO:0007669"/>
    <property type="project" value="UniProtKB-UniPathway"/>
</dbReference>
<dbReference type="RefSeq" id="XP_002183607.1">
    <property type="nucleotide sequence ID" value="XM_002183571.1"/>
</dbReference>
<dbReference type="InParanoid" id="B7G9B7"/>
<dbReference type="EC" id="6.3.2.1" evidence="3"/>
<protein>
    <recommendedName>
        <fullName evidence="4">Pantoate--beta-alanine ligase</fullName>
        <ecNumber evidence="3">6.3.2.1</ecNumber>
    </recommendedName>
    <alternativeName>
        <fullName evidence="10">Pantoate-activating enzyme</fullName>
    </alternativeName>
    <alternativeName>
        <fullName evidence="9">Pantothenate synthetase</fullName>
    </alternativeName>
</protein>
<dbReference type="CDD" id="cd00560">
    <property type="entry name" value="PanC"/>
    <property type="match status" value="1"/>
</dbReference>
<dbReference type="STRING" id="556484.B7G9B7"/>
<dbReference type="GO" id="GO:0004592">
    <property type="term" value="F:pantoate-beta-alanine ligase activity"/>
    <property type="evidence" value="ECO:0007669"/>
    <property type="project" value="UniProtKB-EC"/>
</dbReference>
<dbReference type="PANTHER" id="PTHR21299">
    <property type="entry name" value="CYTIDYLATE KINASE/PANTOATE-BETA-ALANINE LIGASE"/>
    <property type="match status" value="1"/>
</dbReference>
<evidence type="ECO:0000256" key="11">
    <source>
        <dbReference type="ARBA" id="ARBA00048258"/>
    </source>
</evidence>
<reference evidence="12 13" key="1">
    <citation type="journal article" date="2008" name="Nature">
        <title>The Phaeodactylum genome reveals the evolutionary history of diatom genomes.</title>
        <authorList>
            <person name="Bowler C."/>
            <person name="Allen A.E."/>
            <person name="Badger J.H."/>
            <person name="Grimwood J."/>
            <person name="Jabbari K."/>
            <person name="Kuo A."/>
            <person name="Maheswari U."/>
            <person name="Martens C."/>
            <person name="Maumus F."/>
            <person name="Otillar R.P."/>
            <person name="Rayko E."/>
            <person name="Salamov A."/>
            <person name="Vandepoele K."/>
            <person name="Beszteri B."/>
            <person name="Gruber A."/>
            <person name="Heijde M."/>
            <person name="Katinka M."/>
            <person name="Mock T."/>
            <person name="Valentin K."/>
            <person name="Verret F."/>
            <person name="Berges J.A."/>
            <person name="Brownlee C."/>
            <person name="Cadoret J.P."/>
            <person name="Chiovitti A."/>
            <person name="Choi C.J."/>
            <person name="Coesel S."/>
            <person name="De Martino A."/>
            <person name="Detter J.C."/>
            <person name="Durkin C."/>
            <person name="Falciatore A."/>
            <person name="Fournet J."/>
            <person name="Haruta M."/>
            <person name="Huysman M.J."/>
            <person name="Jenkins B.D."/>
            <person name="Jiroutova K."/>
            <person name="Jorgensen R.E."/>
            <person name="Joubert Y."/>
            <person name="Kaplan A."/>
            <person name="Kroger N."/>
            <person name="Kroth P.G."/>
            <person name="La Roche J."/>
            <person name="Lindquist E."/>
            <person name="Lommer M."/>
            <person name="Martin-Jezequel V."/>
            <person name="Lopez P.J."/>
            <person name="Lucas S."/>
            <person name="Mangogna M."/>
            <person name="McGinnis K."/>
            <person name="Medlin L.K."/>
            <person name="Montsant A."/>
            <person name="Oudot-Le Secq M.P."/>
            <person name="Napoli C."/>
            <person name="Obornik M."/>
            <person name="Parker M.S."/>
            <person name="Petit J.L."/>
            <person name="Porcel B.M."/>
            <person name="Poulsen N."/>
            <person name="Robison M."/>
            <person name="Rychlewski L."/>
            <person name="Rynearson T.A."/>
            <person name="Schmutz J."/>
            <person name="Shapiro H."/>
            <person name="Siaut M."/>
            <person name="Stanley M."/>
            <person name="Sussman M.R."/>
            <person name="Taylor A.R."/>
            <person name="Vardi A."/>
            <person name="von Dassow P."/>
            <person name="Vyverman W."/>
            <person name="Willis A."/>
            <person name="Wyrwicz L.S."/>
            <person name="Rokhsar D.S."/>
            <person name="Weissenbach J."/>
            <person name="Armbrust E.V."/>
            <person name="Green B.R."/>
            <person name="Van de Peer Y."/>
            <person name="Grigoriev I.V."/>
        </authorList>
    </citation>
    <scope>NUCLEOTIDE SEQUENCE [LARGE SCALE GENOMIC DNA]</scope>
    <source>
        <strain evidence="12 13">CCAP 1055/1</strain>
    </source>
</reference>
<evidence type="ECO:0000256" key="6">
    <source>
        <dbReference type="ARBA" id="ARBA00022655"/>
    </source>
</evidence>
<dbReference type="eggNOG" id="KOG3042">
    <property type="taxonomic scope" value="Eukaryota"/>
</dbReference>
<evidence type="ECO:0000256" key="8">
    <source>
        <dbReference type="ARBA" id="ARBA00022840"/>
    </source>
</evidence>
<evidence type="ECO:0000256" key="1">
    <source>
        <dbReference type="ARBA" id="ARBA00004990"/>
    </source>
</evidence>
<dbReference type="Pfam" id="PF02569">
    <property type="entry name" value="Pantoate_ligase"/>
    <property type="match status" value="1"/>
</dbReference>
<dbReference type="SUPFAM" id="SSF52374">
    <property type="entry name" value="Nucleotidylyl transferase"/>
    <property type="match status" value="1"/>
</dbReference>
<dbReference type="PANTHER" id="PTHR21299:SF1">
    <property type="entry name" value="PANTOATE--BETA-ALANINE LIGASE"/>
    <property type="match status" value="1"/>
</dbReference>
<evidence type="ECO:0000256" key="10">
    <source>
        <dbReference type="ARBA" id="ARBA00032806"/>
    </source>
</evidence>
<comment type="catalytic activity">
    <reaction evidence="11">
        <text>(R)-pantoate + beta-alanine + ATP = (R)-pantothenate + AMP + diphosphate + H(+)</text>
        <dbReference type="Rhea" id="RHEA:10912"/>
        <dbReference type="ChEBI" id="CHEBI:15378"/>
        <dbReference type="ChEBI" id="CHEBI:15980"/>
        <dbReference type="ChEBI" id="CHEBI:29032"/>
        <dbReference type="ChEBI" id="CHEBI:30616"/>
        <dbReference type="ChEBI" id="CHEBI:33019"/>
        <dbReference type="ChEBI" id="CHEBI:57966"/>
        <dbReference type="ChEBI" id="CHEBI:456215"/>
        <dbReference type="EC" id="6.3.2.1"/>
    </reaction>
</comment>
<name>B7G9B7_PHATC</name>
<evidence type="ECO:0000256" key="2">
    <source>
        <dbReference type="ARBA" id="ARBA00009256"/>
    </source>
</evidence>
<evidence type="ECO:0000256" key="5">
    <source>
        <dbReference type="ARBA" id="ARBA00022598"/>
    </source>
</evidence>
<dbReference type="GeneID" id="7195299"/>
<evidence type="ECO:0000256" key="7">
    <source>
        <dbReference type="ARBA" id="ARBA00022741"/>
    </source>
</evidence>
<evidence type="ECO:0000256" key="3">
    <source>
        <dbReference type="ARBA" id="ARBA00012219"/>
    </source>
</evidence>
<evidence type="ECO:0000313" key="12">
    <source>
        <dbReference type="EMBL" id="EEC44789.1"/>
    </source>
</evidence>
<comment type="similarity">
    <text evidence="2">Belongs to the pantothenate synthetase family.</text>
</comment>
<gene>
    <name evidence="12" type="ORF">PHATRDRAFT_22955</name>
</gene>
<comment type="pathway">
    <text evidence="1">Cofactor biosynthesis; (R)-pantothenate biosynthesis; (R)-pantothenate from (R)-pantoate and beta-alanine: step 1/1.</text>
</comment>
<dbReference type="EMBL" id="CM000622">
    <property type="protein sequence ID" value="EEC44789.1"/>
    <property type="molecule type" value="Genomic_DNA"/>
</dbReference>
<dbReference type="AlphaFoldDB" id="B7G9B7"/>